<gene>
    <name evidence="1" type="ORF">ACFSJT_08460</name>
</gene>
<accession>A0ABW5AWD2</accession>
<reference evidence="2" key="1">
    <citation type="journal article" date="2019" name="Int. J. Syst. Evol. Microbiol.">
        <title>The Global Catalogue of Microorganisms (GCM) 10K type strain sequencing project: providing services to taxonomists for standard genome sequencing and annotation.</title>
        <authorList>
            <consortium name="The Broad Institute Genomics Platform"/>
            <consortium name="The Broad Institute Genome Sequencing Center for Infectious Disease"/>
            <person name="Wu L."/>
            <person name="Ma J."/>
        </authorList>
    </citation>
    <scope>NUCLEOTIDE SEQUENCE [LARGE SCALE GENOMIC DNA]</scope>
    <source>
        <strain evidence="2">DT92</strain>
    </source>
</reference>
<dbReference type="Proteomes" id="UP001597344">
    <property type="component" value="Unassembled WGS sequence"/>
</dbReference>
<evidence type="ECO:0008006" key="3">
    <source>
        <dbReference type="Google" id="ProtNLM"/>
    </source>
</evidence>
<dbReference type="RefSeq" id="WP_378319818.1">
    <property type="nucleotide sequence ID" value="NZ_JBHUHY010000006.1"/>
</dbReference>
<dbReference type="EMBL" id="JBHUHY010000006">
    <property type="protein sequence ID" value="MFD2186820.1"/>
    <property type="molecule type" value="Genomic_DNA"/>
</dbReference>
<proteinExistence type="predicted"/>
<comment type="caution">
    <text evidence="1">The sequence shown here is derived from an EMBL/GenBank/DDBJ whole genome shotgun (WGS) entry which is preliminary data.</text>
</comment>
<organism evidence="1 2">
    <name type="scientific">Aquimarina celericrescens</name>
    <dbReference type="NCBI Taxonomy" id="1964542"/>
    <lineage>
        <taxon>Bacteria</taxon>
        <taxon>Pseudomonadati</taxon>
        <taxon>Bacteroidota</taxon>
        <taxon>Flavobacteriia</taxon>
        <taxon>Flavobacteriales</taxon>
        <taxon>Flavobacteriaceae</taxon>
        <taxon>Aquimarina</taxon>
    </lineage>
</organism>
<evidence type="ECO:0000313" key="1">
    <source>
        <dbReference type="EMBL" id="MFD2186820.1"/>
    </source>
</evidence>
<name>A0ABW5AWD2_9FLAO</name>
<keyword evidence="2" id="KW-1185">Reference proteome</keyword>
<sequence length="87" mass="10211">MNVTKQINLIKRVDQLIRLQATGTPEELAYKLEVSKSKLYRIINMMKDFNAPIEYNTMLETYTYKKEVQFSFGFYTQQNTMLTANGT</sequence>
<evidence type="ECO:0000313" key="2">
    <source>
        <dbReference type="Proteomes" id="UP001597344"/>
    </source>
</evidence>
<protein>
    <recommendedName>
        <fullName evidence="3">HTH domain-containing protein</fullName>
    </recommendedName>
</protein>